<name>A0A9X3N5P4_9ACTN</name>
<evidence type="ECO:0000313" key="1">
    <source>
        <dbReference type="EMBL" id="MDA0165353.1"/>
    </source>
</evidence>
<dbReference type="AlphaFoldDB" id="A0A9X3N5P4"/>
<dbReference type="Proteomes" id="UP001149140">
    <property type="component" value="Unassembled WGS sequence"/>
</dbReference>
<proteinExistence type="predicted"/>
<dbReference type="EMBL" id="JAPDOD010000045">
    <property type="protein sequence ID" value="MDA0165353.1"/>
    <property type="molecule type" value="Genomic_DNA"/>
</dbReference>
<evidence type="ECO:0000313" key="2">
    <source>
        <dbReference type="Proteomes" id="UP001149140"/>
    </source>
</evidence>
<sequence length="43" mass="4517">MNPPLNATVLQVNAVLPAHPGAFPSQRTKFQWPAGEACEAAVS</sequence>
<protein>
    <submittedName>
        <fullName evidence="1">Uncharacterized protein</fullName>
    </submittedName>
</protein>
<organism evidence="1 2">
    <name type="scientific">Solirubrobacter ginsenosidimutans</name>
    <dbReference type="NCBI Taxonomy" id="490573"/>
    <lineage>
        <taxon>Bacteria</taxon>
        <taxon>Bacillati</taxon>
        <taxon>Actinomycetota</taxon>
        <taxon>Thermoleophilia</taxon>
        <taxon>Solirubrobacterales</taxon>
        <taxon>Solirubrobacteraceae</taxon>
        <taxon>Solirubrobacter</taxon>
    </lineage>
</organism>
<keyword evidence="2" id="KW-1185">Reference proteome</keyword>
<comment type="caution">
    <text evidence="1">The sequence shown here is derived from an EMBL/GenBank/DDBJ whole genome shotgun (WGS) entry which is preliminary data.</text>
</comment>
<gene>
    <name evidence="1" type="ORF">OM076_34105</name>
</gene>
<dbReference type="RefSeq" id="WP_270044610.1">
    <property type="nucleotide sequence ID" value="NZ_JAPDOD010000045.1"/>
</dbReference>
<reference evidence="1" key="1">
    <citation type="submission" date="2022-10" db="EMBL/GenBank/DDBJ databases">
        <title>The WGS of Solirubrobacter ginsenosidimutans DSM 21036.</title>
        <authorList>
            <person name="Jiang Z."/>
        </authorList>
    </citation>
    <scope>NUCLEOTIDE SEQUENCE</scope>
    <source>
        <strain evidence="1">DSM 21036</strain>
    </source>
</reference>
<accession>A0A9X3N5P4</accession>